<dbReference type="AlphaFoldDB" id="A0A1X7UNA7"/>
<proteinExistence type="predicted"/>
<reference evidence="1" key="1">
    <citation type="submission" date="2017-05" db="UniProtKB">
        <authorList>
            <consortium name="EnsemblMetazoa"/>
        </authorList>
    </citation>
    <scope>IDENTIFICATION</scope>
</reference>
<organism evidence="1">
    <name type="scientific">Amphimedon queenslandica</name>
    <name type="common">Sponge</name>
    <dbReference type="NCBI Taxonomy" id="400682"/>
    <lineage>
        <taxon>Eukaryota</taxon>
        <taxon>Metazoa</taxon>
        <taxon>Porifera</taxon>
        <taxon>Demospongiae</taxon>
        <taxon>Heteroscleromorpha</taxon>
        <taxon>Haplosclerida</taxon>
        <taxon>Niphatidae</taxon>
        <taxon>Amphimedon</taxon>
    </lineage>
</organism>
<protein>
    <submittedName>
        <fullName evidence="1">Uncharacterized protein</fullName>
    </submittedName>
</protein>
<dbReference type="EnsemblMetazoa" id="Aqu2.1.29248_001">
    <property type="protein sequence ID" value="Aqu2.1.29248_001"/>
    <property type="gene ID" value="Aqu2.1.29248"/>
</dbReference>
<sequence length="165" mass="17740">MREDQLNIKMISQVFDFFPNSIILIADDGSVETADQQSGKFSLQVYLLHKVKGNPLNQKNQSAASFPLAVNPQMMSPNAAVTPTTTSTSAPKGVSIKIKWPAKPPGVSSKEAMEWTKTIKVNVVSHGELKRFSNVPIALTDATAAISHVANQLSCEVFGGKSDPS</sequence>
<name>A0A1X7UNA7_AMPQE</name>
<evidence type="ECO:0000313" key="1">
    <source>
        <dbReference type="EnsemblMetazoa" id="Aqu2.1.29248_001"/>
    </source>
</evidence>
<dbReference type="InParanoid" id="A0A1X7UNA7"/>
<accession>A0A1X7UNA7</accession>